<reference evidence="2 3" key="1">
    <citation type="journal article" date="2023" name="Commun. Biol.">
        <title>Genome analysis of Parmales, the sister group of diatoms, reveals the evolutionary specialization of diatoms from phago-mixotrophs to photoautotrophs.</title>
        <authorList>
            <person name="Ban H."/>
            <person name="Sato S."/>
            <person name="Yoshikawa S."/>
            <person name="Yamada K."/>
            <person name="Nakamura Y."/>
            <person name="Ichinomiya M."/>
            <person name="Sato N."/>
            <person name="Blanc-Mathieu R."/>
            <person name="Endo H."/>
            <person name="Kuwata A."/>
            <person name="Ogata H."/>
        </authorList>
    </citation>
    <scope>NUCLEOTIDE SEQUENCE [LARGE SCALE GENOMIC DNA]</scope>
</reference>
<feature type="region of interest" description="Disordered" evidence="1">
    <location>
        <begin position="1"/>
        <end position="104"/>
    </location>
</feature>
<feature type="non-terminal residue" evidence="2">
    <location>
        <position position="408"/>
    </location>
</feature>
<organism evidence="2 3">
    <name type="scientific">Tetraparma gracilis</name>
    <dbReference type="NCBI Taxonomy" id="2962635"/>
    <lineage>
        <taxon>Eukaryota</taxon>
        <taxon>Sar</taxon>
        <taxon>Stramenopiles</taxon>
        <taxon>Ochrophyta</taxon>
        <taxon>Bolidophyceae</taxon>
        <taxon>Parmales</taxon>
        <taxon>Triparmaceae</taxon>
        <taxon>Tetraparma</taxon>
    </lineage>
</organism>
<sequence length="408" mass="44109">MAKSKGAKRKITGQGSKGSGWGAAEHAAAKHAKVEGLRKRALKKLRDKGEAGEAGEEGSGEEGSGGEGGGEDLSHRRDRFRHDTQTSLAGARERMGLKRTRADKDELQAKLGDFDRKVYERGLEEGERRRRETEAHNKLSQVERRIKARDLDPLTSTTGRWELKGAARPAQEVYDFDTRYVDKHAVALEESRESRARAVDLQEARKGLFSDADSPQPLCLDYLGALARHGSECVRAGKLKEARAVFKEGVTLDGEADVFGFRGLLVDMFLGANKPASVRRFCEAVREGGGTVSSGPAAYGMALVEYVAAYELKEEGSDAGTAREALRDALEANVYIGLYLAFHEVFADVVEHGEEVVVAAEGGVLEAVRFGAASEQFGAWLGTEGAVEWLRDGLVEIVGEAGKEEGGG</sequence>
<proteinExistence type="predicted"/>
<gene>
    <name evidence="2" type="ORF">TeGR_g706</name>
</gene>
<protein>
    <submittedName>
        <fullName evidence="2">Uncharacterized protein</fullName>
    </submittedName>
</protein>
<dbReference type="EMBL" id="BRYB01003339">
    <property type="protein sequence ID" value="GMI34902.1"/>
    <property type="molecule type" value="Genomic_DNA"/>
</dbReference>
<keyword evidence="3" id="KW-1185">Reference proteome</keyword>
<evidence type="ECO:0000256" key="1">
    <source>
        <dbReference type="SAM" id="MobiDB-lite"/>
    </source>
</evidence>
<dbReference type="Proteomes" id="UP001165060">
    <property type="component" value="Unassembled WGS sequence"/>
</dbReference>
<evidence type="ECO:0000313" key="2">
    <source>
        <dbReference type="EMBL" id="GMI34902.1"/>
    </source>
</evidence>
<evidence type="ECO:0000313" key="3">
    <source>
        <dbReference type="Proteomes" id="UP001165060"/>
    </source>
</evidence>
<accession>A0ABQ6MXK3</accession>
<feature type="compositionally biased region" description="Basic residues" evidence="1">
    <location>
        <begin position="1"/>
        <end position="11"/>
    </location>
</feature>
<name>A0ABQ6MXK3_9STRA</name>
<feature type="compositionally biased region" description="Basic and acidic residues" evidence="1">
    <location>
        <begin position="72"/>
        <end position="84"/>
    </location>
</feature>
<feature type="compositionally biased region" description="Basic and acidic residues" evidence="1">
    <location>
        <begin position="91"/>
        <end position="104"/>
    </location>
</feature>
<comment type="caution">
    <text evidence="2">The sequence shown here is derived from an EMBL/GenBank/DDBJ whole genome shotgun (WGS) entry which is preliminary data.</text>
</comment>